<dbReference type="GO" id="GO:0005634">
    <property type="term" value="C:nucleus"/>
    <property type="evidence" value="ECO:0007669"/>
    <property type="project" value="TreeGrafter"/>
</dbReference>
<dbReference type="SUPFAM" id="SSF48019">
    <property type="entry name" value="post-AAA+ oligomerization domain-like"/>
    <property type="match status" value="1"/>
</dbReference>
<evidence type="ECO:0000313" key="2">
    <source>
        <dbReference type="EMBL" id="KAF7724473.1"/>
    </source>
</evidence>
<dbReference type="GO" id="GO:0031391">
    <property type="term" value="C:Elg1 RFC-like complex"/>
    <property type="evidence" value="ECO:0007669"/>
    <property type="project" value="UniProtKB-ARBA"/>
</dbReference>
<organism evidence="2 3">
    <name type="scientific">Apophysomyces ossiformis</name>
    <dbReference type="NCBI Taxonomy" id="679940"/>
    <lineage>
        <taxon>Eukaryota</taxon>
        <taxon>Fungi</taxon>
        <taxon>Fungi incertae sedis</taxon>
        <taxon>Mucoromycota</taxon>
        <taxon>Mucoromycotina</taxon>
        <taxon>Mucoromycetes</taxon>
        <taxon>Mucorales</taxon>
        <taxon>Mucorineae</taxon>
        <taxon>Mucoraceae</taxon>
        <taxon>Apophysomyces</taxon>
    </lineage>
</organism>
<dbReference type="FunFam" id="1.10.8.60:FF:000030">
    <property type="entry name" value="replication factor C subunit 3"/>
    <property type="match status" value="1"/>
</dbReference>
<dbReference type="InterPro" id="IPR027417">
    <property type="entry name" value="P-loop_NTPase"/>
</dbReference>
<gene>
    <name evidence="2" type="primary">RFC5</name>
    <name evidence="2" type="ORF">EC973_000982</name>
</gene>
<dbReference type="Pfam" id="PF22534">
    <property type="entry name" value="RFC_C"/>
    <property type="match status" value="1"/>
</dbReference>
<dbReference type="Gene3D" id="3.40.50.300">
    <property type="entry name" value="P-loop containing nucleotide triphosphate hydrolases"/>
    <property type="match status" value="1"/>
</dbReference>
<dbReference type="GO" id="GO:0006281">
    <property type="term" value="P:DNA repair"/>
    <property type="evidence" value="ECO:0007669"/>
    <property type="project" value="TreeGrafter"/>
</dbReference>
<reference evidence="2" key="1">
    <citation type="submission" date="2020-01" db="EMBL/GenBank/DDBJ databases">
        <title>Genome Sequencing of Three Apophysomyces-Like Fungal Strains Confirms a Novel Fungal Genus in the Mucoromycota with divergent Burkholderia-like Endosymbiotic Bacteria.</title>
        <authorList>
            <person name="Stajich J.E."/>
            <person name="Macias A.M."/>
            <person name="Carter-House D."/>
            <person name="Lovett B."/>
            <person name="Kasson L.R."/>
            <person name="Berry K."/>
            <person name="Grigoriev I."/>
            <person name="Chang Y."/>
            <person name="Spatafora J."/>
            <person name="Kasson M.T."/>
        </authorList>
    </citation>
    <scope>NUCLEOTIDE SEQUENCE</scope>
    <source>
        <strain evidence="2">NRRL A-21654</strain>
    </source>
</reference>
<dbReference type="InterPro" id="IPR008921">
    <property type="entry name" value="DNA_pol3_clamp-load_cplx_C"/>
</dbReference>
<dbReference type="GO" id="GO:0003677">
    <property type="term" value="F:DNA binding"/>
    <property type="evidence" value="ECO:0007669"/>
    <property type="project" value="InterPro"/>
</dbReference>
<dbReference type="GO" id="GO:0006271">
    <property type="term" value="P:DNA strand elongation involved in DNA replication"/>
    <property type="evidence" value="ECO:0007669"/>
    <property type="project" value="UniProtKB-ARBA"/>
</dbReference>
<comment type="caution">
    <text evidence="2">The sequence shown here is derived from an EMBL/GenBank/DDBJ whole genome shotgun (WGS) entry which is preliminary data.</text>
</comment>
<dbReference type="GO" id="GO:0003689">
    <property type="term" value="F:DNA clamp loader activity"/>
    <property type="evidence" value="ECO:0007669"/>
    <property type="project" value="TreeGrafter"/>
</dbReference>
<protein>
    <submittedName>
        <fullName evidence="2">Replication factor C (RF-C) subunit</fullName>
    </submittedName>
</protein>
<dbReference type="Pfam" id="PF21960">
    <property type="entry name" value="RCF1-5-like_lid"/>
    <property type="match status" value="1"/>
</dbReference>
<dbReference type="OrthoDB" id="761538at2759"/>
<dbReference type="SUPFAM" id="SSF52540">
    <property type="entry name" value="P-loop containing nucleoside triphosphate hydrolases"/>
    <property type="match status" value="1"/>
</dbReference>
<dbReference type="PANTHER" id="PTHR11669:SF1">
    <property type="entry name" value="REPLICATION FACTOR C SUBUNIT 3"/>
    <property type="match status" value="1"/>
</dbReference>
<dbReference type="Gene3D" id="1.10.8.60">
    <property type="match status" value="1"/>
</dbReference>
<proteinExistence type="predicted"/>
<name>A0A8H7ENV7_9FUNG</name>
<dbReference type="GO" id="GO:0005663">
    <property type="term" value="C:DNA replication factor C complex"/>
    <property type="evidence" value="ECO:0007669"/>
    <property type="project" value="TreeGrafter"/>
</dbReference>
<dbReference type="CDD" id="cd00009">
    <property type="entry name" value="AAA"/>
    <property type="match status" value="1"/>
</dbReference>
<evidence type="ECO:0000313" key="3">
    <source>
        <dbReference type="Proteomes" id="UP000605846"/>
    </source>
</evidence>
<keyword evidence="1" id="KW-0235">DNA replication</keyword>
<dbReference type="PANTHER" id="PTHR11669">
    <property type="entry name" value="REPLICATION FACTOR C / DNA POLYMERASE III GAMMA-TAU SUBUNIT"/>
    <property type="match status" value="1"/>
</dbReference>
<keyword evidence="3" id="KW-1185">Reference proteome</keyword>
<dbReference type="EMBL" id="JABAYA010000119">
    <property type="protein sequence ID" value="KAF7724473.1"/>
    <property type="molecule type" value="Genomic_DNA"/>
</dbReference>
<dbReference type="Pfam" id="PF13177">
    <property type="entry name" value="DNA_pol3_delta2"/>
    <property type="match status" value="1"/>
</dbReference>
<dbReference type="FunFam" id="3.40.50.300:FF:000136">
    <property type="entry name" value="Replication factor C subunit 5"/>
    <property type="match status" value="1"/>
</dbReference>
<evidence type="ECO:0000256" key="1">
    <source>
        <dbReference type="ARBA" id="ARBA00022705"/>
    </source>
</evidence>
<sequence>MALWLDKYKPKTLDQLTYHKGLTSQLKGLAASDNVPHVLFYGPPGAGKKTRIASLLREMFGPGAEKLKVEQRPFVTTSNRKLIFNVFSSNYHLELNPSDLGIYDRVIVQDVLKEIAESPQIDTHAKHRFKVVLINQADELTREAQAALRRTMEKYTANIRLILCCDNLSKVIDPVRSRCLLVRVARPSVDEVTDVLHSVAVKQNLSLSSILTKNIAEQSKCNVREALLMLESTAVQHPDLKNVQRPEKTDWQILISRIAKKMMDEPTLASLAWIRTNLYDLFVHGIPSSLVIKTLAFELFHSTTDSELRKTIMDKASYNEYRLTIGTKDIFHLEAFAVSLMDEFSRHGKNF</sequence>
<dbReference type="Proteomes" id="UP000605846">
    <property type="component" value="Unassembled WGS sequence"/>
</dbReference>
<dbReference type="InterPro" id="IPR050238">
    <property type="entry name" value="DNA_Rep/Repair_Clamp_Loader"/>
</dbReference>
<dbReference type="Gene3D" id="1.20.272.10">
    <property type="match status" value="1"/>
</dbReference>
<accession>A0A8H7ENV7</accession>
<dbReference type="AlphaFoldDB" id="A0A8H7ENV7"/>